<dbReference type="InterPro" id="IPR001296">
    <property type="entry name" value="Glyco_trans_1"/>
</dbReference>
<dbReference type="Gene3D" id="3.40.50.2000">
    <property type="entry name" value="Glycogen Phosphorylase B"/>
    <property type="match status" value="2"/>
</dbReference>
<dbReference type="GO" id="GO:0016757">
    <property type="term" value="F:glycosyltransferase activity"/>
    <property type="evidence" value="ECO:0007669"/>
    <property type="project" value="InterPro"/>
</dbReference>
<evidence type="ECO:0000259" key="1">
    <source>
        <dbReference type="Pfam" id="PF00534"/>
    </source>
</evidence>
<organism evidence="2">
    <name type="scientific">marine metagenome</name>
    <dbReference type="NCBI Taxonomy" id="408172"/>
    <lineage>
        <taxon>unclassified sequences</taxon>
        <taxon>metagenomes</taxon>
        <taxon>ecological metagenomes</taxon>
    </lineage>
</organism>
<name>A0A382NMN7_9ZZZZ</name>
<dbReference type="PANTHER" id="PTHR12526">
    <property type="entry name" value="GLYCOSYLTRANSFERASE"/>
    <property type="match status" value="1"/>
</dbReference>
<dbReference type="AlphaFoldDB" id="A0A382NMN7"/>
<proteinExistence type="predicted"/>
<dbReference type="PANTHER" id="PTHR12526:SF599">
    <property type="entry name" value="N-ACETYL-ALPHA-D-GLUCOSAMINYL L-MALATE SYNTHASE"/>
    <property type="match status" value="1"/>
</dbReference>
<gene>
    <name evidence="2" type="ORF">METZ01_LOCUS314429</name>
</gene>
<sequence length="102" mass="11369">LYLLPSEQESFGLSALEAMSCEVPVIGTNVGGVPELVEHGINGFITEVGDVEKMAEHAIKILTNDVLRRDIGQKARQRVLDCFGEEQVVPQYESYYEEILSR</sequence>
<dbReference type="Pfam" id="PF00534">
    <property type="entry name" value="Glycos_transf_1"/>
    <property type="match status" value="1"/>
</dbReference>
<protein>
    <recommendedName>
        <fullName evidence="1">Glycosyl transferase family 1 domain-containing protein</fullName>
    </recommendedName>
</protein>
<feature type="domain" description="Glycosyl transferase family 1" evidence="1">
    <location>
        <begin position="1"/>
        <end position="78"/>
    </location>
</feature>
<dbReference type="SUPFAM" id="SSF53756">
    <property type="entry name" value="UDP-Glycosyltransferase/glycogen phosphorylase"/>
    <property type="match status" value="1"/>
</dbReference>
<reference evidence="2" key="1">
    <citation type="submission" date="2018-05" db="EMBL/GenBank/DDBJ databases">
        <authorList>
            <person name="Lanie J.A."/>
            <person name="Ng W.-L."/>
            <person name="Kazmierczak K.M."/>
            <person name="Andrzejewski T.M."/>
            <person name="Davidsen T.M."/>
            <person name="Wayne K.J."/>
            <person name="Tettelin H."/>
            <person name="Glass J.I."/>
            <person name="Rusch D."/>
            <person name="Podicherti R."/>
            <person name="Tsui H.-C.T."/>
            <person name="Winkler M.E."/>
        </authorList>
    </citation>
    <scope>NUCLEOTIDE SEQUENCE</scope>
</reference>
<feature type="non-terminal residue" evidence="2">
    <location>
        <position position="1"/>
    </location>
</feature>
<evidence type="ECO:0000313" key="2">
    <source>
        <dbReference type="EMBL" id="SVC61575.1"/>
    </source>
</evidence>
<dbReference type="EMBL" id="UINC01101056">
    <property type="protein sequence ID" value="SVC61575.1"/>
    <property type="molecule type" value="Genomic_DNA"/>
</dbReference>
<accession>A0A382NMN7</accession>